<dbReference type="SUPFAM" id="SSF56349">
    <property type="entry name" value="DNA breaking-rejoining enzymes"/>
    <property type="match status" value="1"/>
</dbReference>
<evidence type="ECO:0000256" key="2">
    <source>
        <dbReference type="ARBA" id="ARBA00022908"/>
    </source>
</evidence>
<dbReference type="InterPro" id="IPR050808">
    <property type="entry name" value="Phage_Integrase"/>
</dbReference>
<protein>
    <submittedName>
        <fullName evidence="5">Phage integrase family protein</fullName>
    </submittedName>
</protein>
<dbReference type="EMBL" id="FNAP01000007">
    <property type="protein sequence ID" value="SDE49376.1"/>
    <property type="molecule type" value="Genomic_DNA"/>
</dbReference>
<dbReference type="GO" id="GO:0003677">
    <property type="term" value="F:DNA binding"/>
    <property type="evidence" value="ECO:0007669"/>
    <property type="project" value="InterPro"/>
</dbReference>
<dbReference type="Gene3D" id="1.10.443.10">
    <property type="entry name" value="Intergrase catalytic core"/>
    <property type="match status" value="1"/>
</dbReference>
<dbReference type="STRING" id="69960.SAMN05421720_107131"/>
<organism evidence="5 6">
    <name type="scientific">Rhodospira trueperi</name>
    <dbReference type="NCBI Taxonomy" id="69960"/>
    <lineage>
        <taxon>Bacteria</taxon>
        <taxon>Pseudomonadati</taxon>
        <taxon>Pseudomonadota</taxon>
        <taxon>Alphaproteobacteria</taxon>
        <taxon>Rhodospirillales</taxon>
        <taxon>Rhodospirillaceae</taxon>
        <taxon>Rhodospira</taxon>
    </lineage>
</organism>
<dbReference type="AlphaFoldDB" id="A0A1G7DED6"/>
<dbReference type="InterPro" id="IPR013762">
    <property type="entry name" value="Integrase-like_cat_sf"/>
</dbReference>
<keyword evidence="3" id="KW-0233">DNA recombination</keyword>
<dbReference type="InterPro" id="IPR011010">
    <property type="entry name" value="DNA_brk_join_enz"/>
</dbReference>
<evidence type="ECO:0000256" key="4">
    <source>
        <dbReference type="SAM" id="MobiDB-lite"/>
    </source>
</evidence>
<proteinExistence type="inferred from homology"/>
<dbReference type="PANTHER" id="PTHR30629:SF2">
    <property type="entry name" value="PROPHAGE INTEGRASE INTS-RELATED"/>
    <property type="match status" value="1"/>
</dbReference>
<evidence type="ECO:0000256" key="3">
    <source>
        <dbReference type="ARBA" id="ARBA00023172"/>
    </source>
</evidence>
<keyword evidence="6" id="KW-1185">Reference proteome</keyword>
<evidence type="ECO:0000313" key="6">
    <source>
        <dbReference type="Proteomes" id="UP000199412"/>
    </source>
</evidence>
<keyword evidence="2" id="KW-0229">DNA integration</keyword>
<evidence type="ECO:0000256" key="1">
    <source>
        <dbReference type="ARBA" id="ARBA00008857"/>
    </source>
</evidence>
<dbReference type="RefSeq" id="WP_092786115.1">
    <property type="nucleotide sequence ID" value="NZ_FNAP01000007.1"/>
</dbReference>
<evidence type="ECO:0000313" key="5">
    <source>
        <dbReference type="EMBL" id="SDE49376.1"/>
    </source>
</evidence>
<name>A0A1G7DED6_9PROT</name>
<dbReference type="GO" id="GO:0006310">
    <property type="term" value="P:DNA recombination"/>
    <property type="evidence" value="ECO:0007669"/>
    <property type="project" value="UniProtKB-KW"/>
</dbReference>
<dbReference type="GO" id="GO:0015074">
    <property type="term" value="P:DNA integration"/>
    <property type="evidence" value="ECO:0007669"/>
    <property type="project" value="UniProtKB-KW"/>
</dbReference>
<dbReference type="PANTHER" id="PTHR30629">
    <property type="entry name" value="PROPHAGE INTEGRASE"/>
    <property type="match status" value="1"/>
</dbReference>
<comment type="similarity">
    <text evidence="1">Belongs to the 'phage' integrase family.</text>
</comment>
<accession>A0A1G7DED6</accession>
<dbReference type="Proteomes" id="UP000199412">
    <property type="component" value="Unassembled WGS sequence"/>
</dbReference>
<sequence>MTEITRDDIQPGRVHDIRRTVASGMARLGINIATIEKCLNHVSGTVAGVVGVYQHHDFATEKRMAWDAWEAHVMWLAQGTEAGDNPDPFPGAGPIGLQQTGLRQTRGGS</sequence>
<gene>
    <name evidence="5" type="ORF">SAMN05421720_107131</name>
</gene>
<reference evidence="5 6" key="1">
    <citation type="submission" date="2016-10" db="EMBL/GenBank/DDBJ databases">
        <authorList>
            <person name="de Groot N.N."/>
        </authorList>
    </citation>
    <scope>NUCLEOTIDE SEQUENCE [LARGE SCALE GENOMIC DNA]</scope>
    <source>
        <strain evidence="5 6">ATCC 700224</strain>
    </source>
</reference>
<feature type="region of interest" description="Disordered" evidence="4">
    <location>
        <begin position="81"/>
        <end position="109"/>
    </location>
</feature>